<evidence type="ECO:0000313" key="1">
    <source>
        <dbReference type="EMBL" id="KAH7905171.1"/>
    </source>
</evidence>
<protein>
    <submittedName>
        <fullName evidence="1">Uncharacterized protein</fullName>
    </submittedName>
</protein>
<gene>
    <name evidence="1" type="ORF">BJ138DRAFT_1018099</name>
</gene>
<accession>A0ACB7ZVR0</accession>
<keyword evidence="2" id="KW-1185">Reference proteome</keyword>
<name>A0ACB7ZVR0_9AGAM</name>
<comment type="caution">
    <text evidence="1">The sequence shown here is derived from an EMBL/GenBank/DDBJ whole genome shotgun (WGS) entry which is preliminary data.</text>
</comment>
<reference evidence="1" key="1">
    <citation type="journal article" date="2021" name="New Phytol.">
        <title>Evolutionary innovations through gain and loss of genes in the ectomycorrhizal Boletales.</title>
        <authorList>
            <person name="Wu G."/>
            <person name="Miyauchi S."/>
            <person name="Morin E."/>
            <person name="Kuo A."/>
            <person name="Drula E."/>
            <person name="Varga T."/>
            <person name="Kohler A."/>
            <person name="Feng B."/>
            <person name="Cao Y."/>
            <person name="Lipzen A."/>
            <person name="Daum C."/>
            <person name="Hundley H."/>
            <person name="Pangilinan J."/>
            <person name="Johnson J."/>
            <person name="Barry K."/>
            <person name="LaButti K."/>
            <person name="Ng V."/>
            <person name="Ahrendt S."/>
            <person name="Min B."/>
            <person name="Choi I.G."/>
            <person name="Park H."/>
            <person name="Plett J.M."/>
            <person name="Magnuson J."/>
            <person name="Spatafora J.W."/>
            <person name="Nagy L.G."/>
            <person name="Henrissat B."/>
            <person name="Grigoriev I.V."/>
            <person name="Yang Z.L."/>
            <person name="Xu J."/>
            <person name="Martin F.M."/>
        </authorList>
    </citation>
    <scope>NUCLEOTIDE SEQUENCE</scope>
    <source>
        <strain evidence="1">ATCC 28755</strain>
    </source>
</reference>
<dbReference type="EMBL" id="MU268255">
    <property type="protein sequence ID" value="KAH7905171.1"/>
    <property type="molecule type" value="Genomic_DNA"/>
</dbReference>
<proteinExistence type="predicted"/>
<feature type="non-terminal residue" evidence="1">
    <location>
        <position position="1"/>
    </location>
</feature>
<dbReference type="Proteomes" id="UP000790377">
    <property type="component" value="Unassembled WGS sequence"/>
</dbReference>
<sequence>PTWLTEATDYLHMQDNSDEWTELVEKLVELDRRLGYPKGLSCVLSSVSRPTDISNWIKSGRDYNKCPTIHDTGAFGDSLLEWWEHLQPDWCRNPDGSLSTDLPPQSEIVWNELAKGSVNGFLMTVMIGLAWCIRKTRLAI</sequence>
<organism evidence="1 2">
    <name type="scientific">Hygrophoropsis aurantiaca</name>
    <dbReference type="NCBI Taxonomy" id="72124"/>
    <lineage>
        <taxon>Eukaryota</taxon>
        <taxon>Fungi</taxon>
        <taxon>Dikarya</taxon>
        <taxon>Basidiomycota</taxon>
        <taxon>Agaricomycotina</taxon>
        <taxon>Agaricomycetes</taxon>
        <taxon>Agaricomycetidae</taxon>
        <taxon>Boletales</taxon>
        <taxon>Coniophorineae</taxon>
        <taxon>Hygrophoropsidaceae</taxon>
        <taxon>Hygrophoropsis</taxon>
    </lineage>
</organism>
<evidence type="ECO:0000313" key="2">
    <source>
        <dbReference type="Proteomes" id="UP000790377"/>
    </source>
</evidence>